<keyword evidence="1" id="KW-0812">Transmembrane</keyword>
<dbReference type="PANTHER" id="PTHR30032:SF4">
    <property type="entry name" value="AMIDASE ENHANCER"/>
    <property type="match status" value="1"/>
</dbReference>
<dbReference type="Pfam" id="PF08486">
    <property type="entry name" value="SpoIID"/>
    <property type="match status" value="1"/>
</dbReference>
<evidence type="ECO:0000313" key="3">
    <source>
        <dbReference type="EMBL" id="MBU9735200.1"/>
    </source>
</evidence>
<comment type="caution">
    <text evidence="3">The sequence shown here is derived from an EMBL/GenBank/DDBJ whole genome shotgun (WGS) entry which is preliminary data.</text>
</comment>
<proteinExistence type="predicted"/>
<organism evidence="3 4">
    <name type="scientific">Diplocloster agilis</name>
    <dbReference type="NCBI Taxonomy" id="2850323"/>
    <lineage>
        <taxon>Bacteria</taxon>
        <taxon>Bacillati</taxon>
        <taxon>Bacillota</taxon>
        <taxon>Clostridia</taxon>
        <taxon>Lachnospirales</taxon>
        <taxon>Lachnospiraceae</taxon>
        <taxon>Diplocloster</taxon>
    </lineage>
</organism>
<dbReference type="RefSeq" id="WP_238720360.1">
    <property type="nucleotide sequence ID" value="NZ_JAHQCW010000002.1"/>
</dbReference>
<dbReference type="GO" id="GO:0030435">
    <property type="term" value="P:sporulation resulting in formation of a cellular spore"/>
    <property type="evidence" value="ECO:0007669"/>
    <property type="project" value="InterPro"/>
</dbReference>
<gene>
    <name evidence="3" type="ORF">KTH89_01550</name>
</gene>
<evidence type="ECO:0000259" key="2">
    <source>
        <dbReference type="Pfam" id="PF08486"/>
    </source>
</evidence>
<dbReference type="NCBIfam" id="TIGR02669">
    <property type="entry name" value="SpoIID_LytB"/>
    <property type="match status" value="1"/>
</dbReference>
<keyword evidence="4" id="KW-1185">Reference proteome</keyword>
<dbReference type="GO" id="GO:0030288">
    <property type="term" value="C:outer membrane-bounded periplasmic space"/>
    <property type="evidence" value="ECO:0007669"/>
    <property type="project" value="TreeGrafter"/>
</dbReference>
<dbReference type="InterPro" id="IPR013693">
    <property type="entry name" value="SpoIID/LytB_N"/>
</dbReference>
<sequence length="642" mass="70738">MNNKVKYKLTLILLGILVILFIMISQLIPKKETVPKPEEPEKPLANAELFILGTAASIEGLEENQVYTDQGLFLNQTGEDLEQYRMQNIQVVLKDGVIEAVCGTLEKETTLVNVWITGPTENGFRIFVDGYYINFEGDKPTQDVNGVLGDVVVAYEKVTQLRIKQDTISGRILSVQLDGVEIEGYGLVPFSDQFRLYQIYGQLAQKELVNLVVGYDITEFVVAEGKLCAGLINKPLTMDHIRVLIKTNDYADIFHSQVQLSGNNGFTIQYGQNTEEHAALESVTIAADSPYWEENRILLTPADGGTLTLESITRNQGNPSYAGTLEIRREDGGLVIVNDIPLEEYLYGVLPSEMPSSYGLEALKAQAVCARSYAYNQILNSGYPQYGAHADDSVKFQVYNNLPQTPEVVQAVDETRGIVAAYEDTVITAYYFSTSCGHTTDGCIWNPESNDSTPYLQGKFSGDEQPEQDLTQEDAFRAFIENTDYASYDSQESWYRWKVRIPAAGLTENMKAFGNIGAVKSMAITKRGAGGVAAELSVQGTEGNIVITKEYDIRGALSPKGCTVTRMDGSEVEGSSLLPSGYIILSPVMEQDQLTAYDITGGGYGHGAGMSQNGAKFMASQGKSYQDILQFYYSGINFKQLY</sequence>
<evidence type="ECO:0000256" key="1">
    <source>
        <dbReference type="SAM" id="Phobius"/>
    </source>
</evidence>
<evidence type="ECO:0000313" key="4">
    <source>
        <dbReference type="Proteomes" id="UP000712157"/>
    </source>
</evidence>
<keyword evidence="1" id="KW-0472">Membrane</keyword>
<keyword evidence="1" id="KW-1133">Transmembrane helix</keyword>
<dbReference type="PANTHER" id="PTHR30032">
    <property type="entry name" value="N-ACETYLMURAMOYL-L-ALANINE AMIDASE-RELATED"/>
    <property type="match status" value="1"/>
</dbReference>
<dbReference type="InterPro" id="IPR013486">
    <property type="entry name" value="SpoIID/LytB"/>
</dbReference>
<accession>A0A949JU75</accession>
<feature type="domain" description="Sporulation stage II protein D amidase enhancer LytB N-terminal" evidence="2">
    <location>
        <begin position="331"/>
        <end position="422"/>
    </location>
</feature>
<feature type="transmembrane region" description="Helical" evidence="1">
    <location>
        <begin position="7"/>
        <end position="28"/>
    </location>
</feature>
<dbReference type="EMBL" id="JAHQCW010000002">
    <property type="protein sequence ID" value="MBU9735200.1"/>
    <property type="molecule type" value="Genomic_DNA"/>
</dbReference>
<name>A0A949JU75_9FIRM</name>
<dbReference type="AlphaFoldDB" id="A0A949JU75"/>
<protein>
    <submittedName>
        <fullName evidence="3">SpoIID/LytB domain-containing protein</fullName>
    </submittedName>
</protein>
<reference evidence="3" key="1">
    <citation type="submission" date="2021-06" db="EMBL/GenBank/DDBJ databases">
        <title>Description of novel taxa of the family Lachnospiraceae.</title>
        <authorList>
            <person name="Chaplin A.V."/>
            <person name="Sokolova S.R."/>
            <person name="Pikina A.P."/>
            <person name="Korzhanova M."/>
            <person name="Belova V."/>
            <person name="Korostin D."/>
            <person name="Efimov B.A."/>
        </authorList>
    </citation>
    <scope>NUCLEOTIDE SEQUENCE</scope>
    <source>
        <strain evidence="3">ASD5720</strain>
    </source>
</reference>
<dbReference type="InterPro" id="IPR051922">
    <property type="entry name" value="Bact_Sporulation_Assoc"/>
</dbReference>
<dbReference type="Proteomes" id="UP000712157">
    <property type="component" value="Unassembled WGS sequence"/>
</dbReference>